<protein>
    <submittedName>
        <fullName evidence="1">Uncharacterized protein</fullName>
    </submittedName>
</protein>
<reference evidence="1" key="1">
    <citation type="submission" date="2023-07" db="EMBL/GenBank/DDBJ databases">
        <title>Sorghum-associated microbial communities from plants grown in Nebraska, USA.</title>
        <authorList>
            <person name="Schachtman D."/>
        </authorList>
    </citation>
    <scope>NUCLEOTIDE SEQUENCE</scope>
    <source>
        <strain evidence="1">DS2360</strain>
    </source>
</reference>
<dbReference type="RefSeq" id="WP_309945226.1">
    <property type="nucleotide sequence ID" value="NZ_JAVDQY010000001.1"/>
</dbReference>
<organism evidence="1 2">
    <name type="scientific">Chryseobacterium rhizosphaerae</name>
    <dbReference type="NCBI Taxonomy" id="395937"/>
    <lineage>
        <taxon>Bacteria</taxon>
        <taxon>Pseudomonadati</taxon>
        <taxon>Bacteroidota</taxon>
        <taxon>Flavobacteriia</taxon>
        <taxon>Flavobacteriales</taxon>
        <taxon>Weeksellaceae</taxon>
        <taxon>Chryseobacterium group</taxon>
        <taxon>Chryseobacterium</taxon>
    </lineage>
</organism>
<evidence type="ECO:0000313" key="2">
    <source>
        <dbReference type="Proteomes" id="UP001184861"/>
    </source>
</evidence>
<gene>
    <name evidence="1" type="ORF">J2787_001104</name>
</gene>
<evidence type="ECO:0000313" key="1">
    <source>
        <dbReference type="EMBL" id="MDR6525734.1"/>
    </source>
</evidence>
<dbReference type="AlphaFoldDB" id="A0AAE3Y885"/>
<dbReference type="EMBL" id="JAVDQY010000001">
    <property type="protein sequence ID" value="MDR6525734.1"/>
    <property type="molecule type" value="Genomic_DNA"/>
</dbReference>
<name>A0AAE3Y885_9FLAO</name>
<sequence length="78" mass="9057">MKLHEKKFNEILELLKSKLGSKISVSEEHGTTSLCIEDSHYWLSTDAYELTVGFSLDHQHFSEEYEGLKRELNRLLSS</sequence>
<proteinExistence type="predicted"/>
<accession>A0AAE3Y885</accession>
<dbReference type="Proteomes" id="UP001184861">
    <property type="component" value="Unassembled WGS sequence"/>
</dbReference>
<comment type="caution">
    <text evidence="1">The sequence shown here is derived from an EMBL/GenBank/DDBJ whole genome shotgun (WGS) entry which is preliminary data.</text>
</comment>